<dbReference type="SUPFAM" id="SSF47413">
    <property type="entry name" value="lambda repressor-like DNA-binding domains"/>
    <property type="match status" value="1"/>
</dbReference>
<dbReference type="KEGG" id="fin:KQS_00860"/>
<proteinExistence type="predicted"/>
<dbReference type="STRING" id="1094466.KQS_00860"/>
<feature type="domain" description="HTH cro/C1-type" evidence="1">
    <location>
        <begin position="7"/>
        <end position="61"/>
    </location>
</feature>
<protein>
    <submittedName>
        <fullName evidence="2">DNA-binding protein</fullName>
    </submittedName>
</protein>
<dbReference type="Gene3D" id="1.10.260.40">
    <property type="entry name" value="lambda repressor-like DNA-binding domains"/>
    <property type="match status" value="1"/>
</dbReference>
<dbReference type="AlphaFoldDB" id="H8XNQ4"/>
<dbReference type="EMBL" id="HE774682">
    <property type="protein sequence ID" value="CCG52171.1"/>
    <property type="molecule type" value="Genomic_DNA"/>
</dbReference>
<reference evidence="3" key="2">
    <citation type="submission" date="2012-03" db="EMBL/GenBank/DDBJ databases">
        <title>Complete genome sequence of Flavobacterium indicum GPTSA100-9T, isolated from warm spring water.</title>
        <authorList>
            <person name="Barbier P."/>
            <person name="Houel A."/>
            <person name="Loux V."/>
            <person name="Poulain J."/>
            <person name="Bernardet J.-F."/>
            <person name="Touchon M."/>
            <person name="Duchaud E."/>
        </authorList>
    </citation>
    <scope>NUCLEOTIDE SEQUENCE [LARGE SCALE GENOMIC DNA]</scope>
    <source>
        <strain evidence="3">DSM 17447 / CIP 109464 / GPTSA100-9</strain>
    </source>
</reference>
<dbReference type="OrthoDB" id="1261587at2"/>
<evidence type="ECO:0000313" key="3">
    <source>
        <dbReference type="Proteomes" id="UP000007599"/>
    </source>
</evidence>
<dbReference type="GO" id="GO:0003677">
    <property type="term" value="F:DNA binding"/>
    <property type="evidence" value="ECO:0007669"/>
    <property type="project" value="UniProtKB-KW"/>
</dbReference>
<dbReference type="PROSITE" id="PS50943">
    <property type="entry name" value="HTH_CROC1"/>
    <property type="match status" value="1"/>
</dbReference>
<accession>H8XNQ4</accession>
<dbReference type="InterPro" id="IPR010982">
    <property type="entry name" value="Lambda_DNA-bd_dom_sf"/>
</dbReference>
<dbReference type="Pfam" id="PF01381">
    <property type="entry name" value="HTH_3"/>
    <property type="match status" value="1"/>
</dbReference>
<reference evidence="2 3" key="1">
    <citation type="journal article" date="2012" name="J. Bacteriol.">
        <title>Complete Genome Sequence of Flavobacterium indicum GPSTA100-9T, Isolated from Warm Spring Water.</title>
        <authorList>
            <person name="Barbier P."/>
            <person name="Houel A."/>
            <person name="Loux V."/>
            <person name="Poulain J."/>
            <person name="Bernardet J.F."/>
            <person name="Touchon M."/>
            <person name="Duchaud E."/>
        </authorList>
    </citation>
    <scope>NUCLEOTIDE SEQUENCE [LARGE SCALE GENOMIC DNA]</scope>
    <source>
        <strain evidence="3">DSM 17447 / CIP 109464 / GPTSA100-9</strain>
    </source>
</reference>
<dbReference type="HOGENOM" id="CLU_066192_17_14_10"/>
<organism evidence="2 3">
    <name type="scientific">Flavobacterium indicum (strain DSM 17447 / CIP 109464 / GPTSA100-9)</name>
    <dbReference type="NCBI Taxonomy" id="1094466"/>
    <lineage>
        <taxon>Bacteria</taxon>
        <taxon>Pseudomonadati</taxon>
        <taxon>Bacteroidota</taxon>
        <taxon>Flavobacteriia</taxon>
        <taxon>Flavobacteriales</taxon>
        <taxon>Flavobacteriaceae</taxon>
        <taxon>Flavobacterium</taxon>
    </lineage>
</organism>
<keyword evidence="2" id="KW-0238">DNA-binding</keyword>
<dbReference type="InterPro" id="IPR001387">
    <property type="entry name" value="Cro/C1-type_HTH"/>
</dbReference>
<gene>
    <name evidence="2" type="ordered locus">KQS_00860</name>
</gene>
<evidence type="ECO:0000313" key="2">
    <source>
        <dbReference type="EMBL" id="CCG52171.1"/>
    </source>
</evidence>
<evidence type="ECO:0000259" key="1">
    <source>
        <dbReference type="PROSITE" id="PS50943"/>
    </source>
</evidence>
<dbReference type="PATRIC" id="fig|1094466.5.peg.166"/>
<dbReference type="SMART" id="SM00530">
    <property type="entry name" value="HTH_XRE"/>
    <property type="match status" value="1"/>
</dbReference>
<dbReference type="Proteomes" id="UP000007599">
    <property type="component" value="Chromosome I"/>
</dbReference>
<keyword evidence="3" id="KW-1185">Reference proteome</keyword>
<sequence>MEIGQVIKLLIKKRGLKQIDVAERIGKSTTALSQIINGNYKPQPETLEKLCEVLEVPVAVVHFLSITEDDVPKENIDLFRNLAPSMEKYLLDVFTAKKEDLNLV</sequence>
<dbReference type="RefSeq" id="WP_014387315.1">
    <property type="nucleotide sequence ID" value="NC_017025.1"/>
</dbReference>
<name>H8XNQ4_FLAIG</name>
<dbReference type="eggNOG" id="COG1396">
    <property type="taxonomic scope" value="Bacteria"/>
</dbReference>
<dbReference type="CDD" id="cd00093">
    <property type="entry name" value="HTH_XRE"/>
    <property type="match status" value="1"/>
</dbReference>